<evidence type="ECO:0000313" key="4">
    <source>
        <dbReference type="EMBL" id="KAF3333369.1"/>
    </source>
</evidence>
<dbReference type="AlphaFoldDB" id="A0A833R157"/>
<dbReference type="InterPro" id="IPR036875">
    <property type="entry name" value="Znf_CCHC_sf"/>
</dbReference>
<feature type="compositionally biased region" description="Pro residues" evidence="2">
    <location>
        <begin position="50"/>
        <end position="66"/>
    </location>
</feature>
<dbReference type="SMART" id="SM00343">
    <property type="entry name" value="ZnF_C2HC"/>
    <property type="match status" value="2"/>
</dbReference>
<dbReference type="GO" id="GO:0003676">
    <property type="term" value="F:nucleic acid binding"/>
    <property type="evidence" value="ECO:0007669"/>
    <property type="project" value="InterPro"/>
</dbReference>
<dbReference type="InterPro" id="IPR001878">
    <property type="entry name" value="Znf_CCHC"/>
</dbReference>
<dbReference type="OrthoDB" id="3863715at2759"/>
<feature type="region of interest" description="Disordered" evidence="2">
    <location>
        <begin position="46"/>
        <end position="87"/>
    </location>
</feature>
<evidence type="ECO:0000313" key="5">
    <source>
        <dbReference type="Proteomes" id="UP000623129"/>
    </source>
</evidence>
<dbReference type="SUPFAM" id="SSF57756">
    <property type="entry name" value="Retrovirus zinc finger-like domains"/>
    <property type="match status" value="1"/>
</dbReference>
<keyword evidence="1" id="KW-0479">Metal-binding</keyword>
<name>A0A833R157_9POAL</name>
<dbReference type="Proteomes" id="UP000623129">
    <property type="component" value="Unassembled WGS sequence"/>
</dbReference>
<organism evidence="4 5">
    <name type="scientific">Carex littledalei</name>
    <dbReference type="NCBI Taxonomy" id="544730"/>
    <lineage>
        <taxon>Eukaryota</taxon>
        <taxon>Viridiplantae</taxon>
        <taxon>Streptophyta</taxon>
        <taxon>Embryophyta</taxon>
        <taxon>Tracheophyta</taxon>
        <taxon>Spermatophyta</taxon>
        <taxon>Magnoliopsida</taxon>
        <taxon>Liliopsida</taxon>
        <taxon>Poales</taxon>
        <taxon>Cyperaceae</taxon>
        <taxon>Cyperoideae</taxon>
        <taxon>Cariceae</taxon>
        <taxon>Carex</taxon>
        <taxon>Carex subgen. Euthyceras</taxon>
    </lineage>
</organism>
<reference evidence="4" key="1">
    <citation type="submission" date="2020-01" db="EMBL/GenBank/DDBJ databases">
        <title>Genome sequence of Kobresia littledalei, the first chromosome-level genome in the family Cyperaceae.</title>
        <authorList>
            <person name="Qu G."/>
        </authorList>
    </citation>
    <scope>NUCLEOTIDE SEQUENCE</scope>
    <source>
        <strain evidence="4">C.B.Clarke</strain>
        <tissue evidence="4">Leaf</tissue>
    </source>
</reference>
<comment type="caution">
    <text evidence="4">The sequence shown here is derived from an EMBL/GenBank/DDBJ whole genome shotgun (WGS) entry which is preliminary data.</text>
</comment>
<evidence type="ECO:0000259" key="3">
    <source>
        <dbReference type="PROSITE" id="PS50158"/>
    </source>
</evidence>
<evidence type="ECO:0000256" key="2">
    <source>
        <dbReference type="SAM" id="MobiDB-lite"/>
    </source>
</evidence>
<dbReference type="PROSITE" id="PS50158">
    <property type="entry name" value="ZF_CCHC"/>
    <property type="match status" value="1"/>
</dbReference>
<dbReference type="GO" id="GO:0008270">
    <property type="term" value="F:zinc ion binding"/>
    <property type="evidence" value="ECO:0007669"/>
    <property type="project" value="UniProtKB-KW"/>
</dbReference>
<sequence>MTRKPAKPPTVFPNPGRSYAQVVVPAAIPQVASPYHQSTWRFYMDHNPWTTPPPQSGPNLPLPPNPLSSGPNPLNSASHPALPLPPNPTAPEWRNRCYNCLEVGHDQNDCLSEDRVCARCWMKGHQARDCGHSMLAKRQRFDPLQPRGNLGDSLLPPNRPHATFVYIPTTPFIQRTNSELSNAVVIDTRLNPYHHADSLQSLIMAACKSEIPYPLTHLADTRYILMLPVGQDRSTFINNHYANLCKLGLVAYPWSMGIDAAAQCLKFRVWIELKNLSPQQWNLDHLIPAISTFGVVLEHSPMQNVRSVEKMMAVIAIPDLANIPLHVFMWEKGMLRDIQLKVHSWMEDPIIASPAMDTTPPLLVFDEVRRDNLLALSDATSNRGGKEIITIEFDTLFSIWAALPAGDKKKKEIETHLRCSPLFEVREREQTQNIMA</sequence>
<accession>A0A833R157</accession>
<protein>
    <recommendedName>
        <fullName evidence="3">CCHC-type domain-containing protein</fullName>
    </recommendedName>
</protein>
<dbReference type="EMBL" id="SWLB01000010">
    <property type="protein sequence ID" value="KAF3333369.1"/>
    <property type="molecule type" value="Genomic_DNA"/>
</dbReference>
<dbReference type="Gene3D" id="4.10.60.10">
    <property type="entry name" value="Zinc finger, CCHC-type"/>
    <property type="match status" value="1"/>
</dbReference>
<keyword evidence="1" id="KW-0863">Zinc-finger</keyword>
<feature type="domain" description="CCHC-type" evidence="3">
    <location>
        <begin position="96"/>
        <end position="110"/>
    </location>
</feature>
<keyword evidence="5" id="KW-1185">Reference proteome</keyword>
<proteinExistence type="predicted"/>
<feature type="compositionally biased region" description="Low complexity" evidence="2">
    <location>
        <begin position="67"/>
        <end position="81"/>
    </location>
</feature>
<keyword evidence="1" id="KW-0862">Zinc</keyword>
<gene>
    <name evidence="4" type="ORF">FCM35_KLT01060</name>
</gene>
<evidence type="ECO:0000256" key="1">
    <source>
        <dbReference type="PROSITE-ProRule" id="PRU00047"/>
    </source>
</evidence>